<dbReference type="Pfam" id="PF13508">
    <property type="entry name" value="Acetyltransf_7"/>
    <property type="match status" value="1"/>
</dbReference>
<evidence type="ECO:0000313" key="5">
    <source>
        <dbReference type="Proteomes" id="UP000546584"/>
    </source>
</evidence>
<keyword evidence="2" id="KW-0012">Acyltransferase</keyword>
<dbReference type="PROSITE" id="PS51186">
    <property type="entry name" value="GNAT"/>
    <property type="match status" value="1"/>
</dbReference>
<dbReference type="SUPFAM" id="SSF55729">
    <property type="entry name" value="Acyl-CoA N-acyltransferases (Nat)"/>
    <property type="match status" value="1"/>
</dbReference>
<organism evidence="4 5">
    <name type="scientific">Pseudomonas yamanorum</name>
    <dbReference type="NCBI Taxonomy" id="515393"/>
    <lineage>
        <taxon>Bacteria</taxon>
        <taxon>Pseudomonadati</taxon>
        <taxon>Pseudomonadota</taxon>
        <taxon>Gammaproteobacteria</taxon>
        <taxon>Pseudomonadales</taxon>
        <taxon>Pseudomonadaceae</taxon>
        <taxon>Pseudomonas</taxon>
    </lineage>
</organism>
<proteinExistence type="predicted"/>
<dbReference type="PANTHER" id="PTHR43800:SF1">
    <property type="entry name" value="PEPTIDYL-LYSINE N-ACETYLTRANSFERASE YJAB"/>
    <property type="match status" value="1"/>
</dbReference>
<protein>
    <submittedName>
        <fullName evidence="4">GNAT family N-acetyltransferase</fullName>
    </submittedName>
</protein>
<evidence type="ECO:0000256" key="2">
    <source>
        <dbReference type="ARBA" id="ARBA00023315"/>
    </source>
</evidence>
<gene>
    <name evidence="4" type="ORF">HX826_03600</name>
</gene>
<evidence type="ECO:0000259" key="3">
    <source>
        <dbReference type="PROSITE" id="PS51186"/>
    </source>
</evidence>
<reference evidence="4 5" key="1">
    <citation type="submission" date="2020-04" db="EMBL/GenBank/DDBJ databases">
        <title>Molecular characterization of pseudomonads from Agaricus bisporus reveal novel blotch 2 pathogens in Western Europe.</title>
        <authorList>
            <person name="Taparia T."/>
            <person name="Krijger M."/>
            <person name="Haynes E."/>
            <person name="Elpinstone J.G."/>
            <person name="Noble R."/>
            <person name="Van Der Wolf J."/>
        </authorList>
    </citation>
    <scope>NUCLEOTIDE SEQUENCE [LARGE SCALE GENOMIC DNA]</scope>
    <source>
        <strain evidence="4 5">IPO3753</strain>
    </source>
</reference>
<comment type="caution">
    <text evidence="4">The sequence shown here is derived from an EMBL/GenBank/DDBJ whole genome shotgun (WGS) entry which is preliminary data.</text>
</comment>
<dbReference type="InterPro" id="IPR016181">
    <property type="entry name" value="Acyl_CoA_acyltransferase"/>
</dbReference>
<name>A0AAJ3H203_9PSED</name>
<dbReference type="InterPro" id="IPR000182">
    <property type="entry name" value="GNAT_dom"/>
</dbReference>
<dbReference type="EMBL" id="JACAQR010000005">
    <property type="protein sequence ID" value="NWD40935.1"/>
    <property type="molecule type" value="Genomic_DNA"/>
</dbReference>
<feature type="domain" description="N-acetyltransferase" evidence="3">
    <location>
        <begin position="3"/>
        <end position="158"/>
    </location>
</feature>
<dbReference type="CDD" id="cd04301">
    <property type="entry name" value="NAT_SF"/>
    <property type="match status" value="1"/>
</dbReference>
<dbReference type="PANTHER" id="PTHR43800">
    <property type="entry name" value="PEPTIDYL-LYSINE N-ACETYLTRANSFERASE YJAB"/>
    <property type="match status" value="1"/>
</dbReference>
<sequence>MLTVIRLAAAPDAVFLPAIERSAAQSFRAIESLGWLADAEVMSVERHLQLIALGTCWVAVDAAGQTQGFLSAQMFDDDLHIHELSVAQVMQGRGAGRQLLEAVMNEARSRRLRAVTLTTFCDVPWNSPFYQRLGFEHAHSLAPDHRLAEALREEYRHGFAPGSRCAMSWQVPS</sequence>
<dbReference type="AlphaFoldDB" id="A0AAJ3H203"/>
<dbReference type="RefSeq" id="WP_063033020.1">
    <property type="nucleotide sequence ID" value="NZ_CP012400.2"/>
</dbReference>
<evidence type="ECO:0000256" key="1">
    <source>
        <dbReference type="ARBA" id="ARBA00022679"/>
    </source>
</evidence>
<dbReference type="Gene3D" id="3.40.630.30">
    <property type="match status" value="1"/>
</dbReference>
<accession>A0AAJ3H203</accession>
<keyword evidence="1" id="KW-0808">Transferase</keyword>
<evidence type="ECO:0000313" key="4">
    <source>
        <dbReference type="EMBL" id="NWD40935.1"/>
    </source>
</evidence>
<dbReference type="Proteomes" id="UP000546584">
    <property type="component" value="Unassembled WGS sequence"/>
</dbReference>
<dbReference type="GO" id="GO:0016747">
    <property type="term" value="F:acyltransferase activity, transferring groups other than amino-acyl groups"/>
    <property type="evidence" value="ECO:0007669"/>
    <property type="project" value="InterPro"/>
</dbReference>
<dbReference type="KEGG" id="pym:AK972_4891"/>